<dbReference type="InterPro" id="IPR051257">
    <property type="entry name" value="Diverse_CBS-Domain"/>
</dbReference>
<dbReference type="SMART" id="SM00116">
    <property type="entry name" value="CBS"/>
    <property type="match status" value="2"/>
</dbReference>
<evidence type="ECO:0000259" key="4">
    <source>
        <dbReference type="PROSITE" id="PS51371"/>
    </source>
</evidence>
<feature type="domain" description="CBS" evidence="4">
    <location>
        <begin position="102"/>
        <end position="161"/>
    </location>
</feature>
<proteinExistence type="predicted"/>
<keyword evidence="3" id="KW-0472">Membrane</keyword>
<sequence length="216" mass="24551">MTQIEKLEDLMTKQVVTVTEDTPLTEAVVSVVHHRFSGLPVVDRAGKLVGLFTEKKLLADQSYVHLRTLLTLFSDLQYYKKKKSAILEELKEAVPLDMKKVMNPNPRTLNISQSIEDAHALFLDPATADPVPVVDDNNVLKGVLSLSDFAKYYKVPIRAAVREEDVDRKIDRFAESFRNDFLVVPRFRVYTWIISSILFGFAGFAIAMFFILRISV</sequence>
<dbReference type="EMBL" id="MFFB01000006">
    <property type="protein sequence ID" value="OGE96193.1"/>
    <property type="molecule type" value="Genomic_DNA"/>
</dbReference>
<keyword evidence="3" id="KW-1133">Transmembrane helix</keyword>
<keyword evidence="1 2" id="KW-0129">CBS domain</keyword>
<protein>
    <recommendedName>
        <fullName evidence="4">CBS domain-containing protein</fullName>
    </recommendedName>
</protein>
<dbReference type="InterPro" id="IPR000644">
    <property type="entry name" value="CBS_dom"/>
</dbReference>
<dbReference type="InterPro" id="IPR046342">
    <property type="entry name" value="CBS_dom_sf"/>
</dbReference>
<feature type="transmembrane region" description="Helical" evidence="3">
    <location>
        <begin position="189"/>
        <end position="212"/>
    </location>
</feature>
<evidence type="ECO:0000256" key="3">
    <source>
        <dbReference type="SAM" id="Phobius"/>
    </source>
</evidence>
<organism evidence="5 6">
    <name type="scientific">Candidatus Doudnabacteria bacterium RIFCSPLOWO2_01_FULL_44_21</name>
    <dbReference type="NCBI Taxonomy" id="1817841"/>
    <lineage>
        <taxon>Bacteria</taxon>
        <taxon>Candidatus Doudnaibacteriota</taxon>
    </lineage>
</organism>
<comment type="caution">
    <text evidence="5">The sequence shown here is derived from an EMBL/GenBank/DDBJ whole genome shotgun (WGS) entry which is preliminary data.</text>
</comment>
<evidence type="ECO:0000256" key="2">
    <source>
        <dbReference type="PROSITE-ProRule" id="PRU00703"/>
    </source>
</evidence>
<gene>
    <name evidence="5" type="ORF">A3B10_02675</name>
</gene>
<dbReference type="PROSITE" id="PS51371">
    <property type="entry name" value="CBS"/>
    <property type="match status" value="2"/>
</dbReference>
<evidence type="ECO:0000313" key="6">
    <source>
        <dbReference type="Proteomes" id="UP000177281"/>
    </source>
</evidence>
<keyword evidence="3" id="KW-0812">Transmembrane</keyword>
<name>A0A1F5Q200_9BACT</name>
<dbReference type="PANTHER" id="PTHR43080">
    <property type="entry name" value="CBS DOMAIN-CONTAINING PROTEIN CBSX3, MITOCHONDRIAL"/>
    <property type="match status" value="1"/>
</dbReference>
<dbReference type="PANTHER" id="PTHR43080:SF26">
    <property type="entry name" value="REGULATORY PROTEIN"/>
    <property type="match status" value="1"/>
</dbReference>
<accession>A0A1F5Q200</accession>
<dbReference type="SUPFAM" id="SSF54631">
    <property type="entry name" value="CBS-domain pair"/>
    <property type="match status" value="1"/>
</dbReference>
<feature type="domain" description="CBS" evidence="4">
    <location>
        <begin position="11"/>
        <end position="68"/>
    </location>
</feature>
<dbReference type="AlphaFoldDB" id="A0A1F5Q200"/>
<evidence type="ECO:0000313" key="5">
    <source>
        <dbReference type="EMBL" id="OGE96193.1"/>
    </source>
</evidence>
<dbReference type="Proteomes" id="UP000177281">
    <property type="component" value="Unassembled WGS sequence"/>
</dbReference>
<reference evidence="5 6" key="1">
    <citation type="journal article" date="2016" name="Nat. Commun.">
        <title>Thousands of microbial genomes shed light on interconnected biogeochemical processes in an aquifer system.</title>
        <authorList>
            <person name="Anantharaman K."/>
            <person name="Brown C.T."/>
            <person name="Hug L.A."/>
            <person name="Sharon I."/>
            <person name="Castelle C.J."/>
            <person name="Probst A.J."/>
            <person name="Thomas B.C."/>
            <person name="Singh A."/>
            <person name="Wilkins M.J."/>
            <person name="Karaoz U."/>
            <person name="Brodie E.L."/>
            <person name="Williams K.H."/>
            <person name="Hubbard S.S."/>
            <person name="Banfield J.F."/>
        </authorList>
    </citation>
    <scope>NUCLEOTIDE SEQUENCE [LARGE SCALE GENOMIC DNA]</scope>
</reference>
<dbReference type="Pfam" id="PF00571">
    <property type="entry name" value="CBS"/>
    <property type="match status" value="2"/>
</dbReference>
<evidence type="ECO:0000256" key="1">
    <source>
        <dbReference type="ARBA" id="ARBA00023122"/>
    </source>
</evidence>
<dbReference type="Gene3D" id="3.10.580.10">
    <property type="entry name" value="CBS-domain"/>
    <property type="match status" value="1"/>
</dbReference>
<dbReference type="STRING" id="1817841.A3B10_02675"/>